<comment type="caution">
    <text evidence="2">The sequence shown here is derived from an EMBL/GenBank/DDBJ whole genome shotgun (WGS) entry which is preliminary data.</text>
</comment>
<dbReference type="AlphaFoldDB" id="A0A7X5MZ44"/>
<reference evidence="2 3" key="1">
    <citation type="submission" date="2019-11" db="EMBL/GenBank/DDBJ databases">
        <title>Genome-resolved metagenomics to study the prevalence of co-infection and intraspecific heterogeneity among plant pathogen metapopulations.</title>
        <authorList>
            <person name="Newberry E."/>
            <person name="Bhandari R."/>
            <person name="Kemble J."/>
            <person name="Sikora E."/>
            <person name="Potnis N."/>
        </authorList>
    </citation>
    <scope>NUCLEOTIDE SEQUENCE [LARGE SCALE GENOMIC DNA]</scope>
    <source>
        <strain evidence="2">Xp_Tom_Tuscaloosa_18b</strain>
    </source>
</reference>
<proteinExistence type="predicted"/>
<dbReference type="GO" id="GO:0032259">
    <property type="term" value="P:methylation"/>
    <property type="evidence" value="ECO:0007669"/>
    <property type="project" value="UniProtKB-KW"/>
</dbReference>
<feature type="region of interest" description="Disordered" evidence="1">
    <location>
        <begin position="1"/>
        <end position="27"/>
    </location>
</feature>
<organism evidence="2 3">
    <name type="scientific">Xanthomonas perforans</name>
    <dbReference type="NCBI Taxonomy" id="442694"/>
    <lineage>
        <taxon>Bacteria</taxon>
        <taxon>Pseudomonadati</taxon>
        <taxon>Pseudomonadota</taxon>
        <taxon>Gammaproteobacteria</taxon>
        <taxon>Lysobacterales</taxon>
        <taxon>Lysobacteraceae</taxon>
        <taxon>Xanthomonas</taxon>
    </lineage>
</organism>
<evidence type="ECO:0000313" key="3">
    <source>
        <dbReference type="Proteomes" id="UP000471082"/>
    </source>
</evidence>
<gene>
    <name evidence="2" type="ORF">G3W61_19940</name>
</gene>
<evidence type="ECO:0000313" key="2">
    <source>
        <dbReference type="EMBL" id="NEL78491.1"/>
    </source>
</evidence>
<protein>
    <submittedName>
        <fullName evidence="2">Isoprenylcysteine carboxylmethyltransferase family protein</fullName>
    </submittedName>
</protein>
<evidence type="ECO:0000256" key="1">
    <source>
        <dbReference type="SAM" id="MobiDB-lite"/>
    </source>
</evidence>
<keyword evidence="2" id="KW-0808">Transferase</keyword>
<sequence>MSNQPYGHSETRAARAPWLVKMTSPVH</sequence>
<dbReference type="GO" id="GO:0008168">
    <property type="term" value="F:methyltransferase activity"/>
    <property type="evidence" value="ECO:0007669"/>
    <property type="project" value="UniProtKB-KW"/>
</dbReference>
<feature type="non-terminal residue" evidence="2">
    <location>
        <position position="27"/>
    </location>
</feature>
<dbReference type="EMBL" id="JAAGYU010000140">
    <property type="protein sequence ID" value="NEL78491.1"/>
    <property type="molecule type" value="Genomic_DNA"/>
</dbReference>
<keyword evidence="2" id="KW-0489">Methyltransferase</keyword>
<name>A0A7X5MZ44_XANPE</name>
<accession>A0A7X5MZ44</accession>
<dbReference type="Proteomes" id="UP000471082">
    <property type="component" value="Unassembled WGS sequence"/>
</dbReference>